<keyword evidence="8" id="KW-0012">Acyltransferase</keyword>
<dbReference type="PANTHER" id="PTHR28037:SF1">
    <property type="entry name" value="ALCOHOL O-ACETYLTRANSFERASE 1-RELATED"/>
    <property type="match status" value="1"/>
</dbReference>
<dbReference type="PANTHER" id="PTHR28037">
    <property type="entry name" value="ALCOHOL O-ACETYLTRANSFERASE 1-RELATED"/>
    <property type="match status" value="1"/>
</dbReference>
<evidence type="ECO:0000313" key="14">
    <source>
        <dbReference type="Proteomes" id="UP000272888"/>
    </source>
</evidence>
<comment type="caution">
    <text evidence="13">The sequence shown here is derived from an EMBL/GenBank/DDBJ whole genome shotgun (WGS) entry which is preliminary data.</text>
</comment>
<proteinExistence type="inferred from homology"/>
<protein>
    <recommendedName>
        <fullName evidence="6">Phthiocerol/phthiodiolone dimycocerosyl transferase</fullName>
        <ecNumber evidence="5">2.3.1.282</ecNumber>
    </recommendedName>
    <alternativeName>
        <fullName evidence="11">Acyltransferase PapA5</fullName>
    </alternativeName>
    <alternativeName>
        <fullName evidence="9">Phthiocerol/phthiodiolone O-acyltransferase</fullName>
    </alternativeName>
    <alternativeName>
        <fullName evidence="10">Polyketide synthase-associated protein A5</fullName>
    </alternativeName>
</protein>
<gene>
    <name evidence="13" type="ORF">D7V93_13380</name>
</gene>
<evidence type="ECO:0000256" key="10">
    <source>
        <dbReference type="ARBA" id="ARBA00032317"/>
    </source>
</evidence>
<dbReference type="Gene3D" id="3.30.559.10">
    <property type="entry name" value="Chloramphenicol acetyltransferase-like domain"/>
    <property type="match status" value="1"/>
</dbReference>
<dbReference type="SUPFAM" id="SSF52777">
    <property type="entry name" value="CoA-dependent acyltransferases"/>
    <property type="match status" value="2"/>
</dbReference>
<dbReference type="EC" id="2.3.1.282" evidence="5"/>
<comment type="catalytic activity">
    <reaction evidence="1">
        <text>2 a mycocerosyl-[mycocerosic acid synthase] + a phthiocerol = a dimycocerosyl phthiocerol + 2 holo-[mycocerosic acid synthase].</text>
        <dbReference type="EC" id="2.3.1.282"/>
    </reaction>
</comment>
<dbReference type="EMBL" id="RAWB01000115">
    <property type="protein sequence ID" value="RKH60405.1"/>
    <property type="molecule type" value="Genomic_DNA"/>
</dbReference>
<organism evidence="13 14">
    <name type="scientific">Corallococcus llansteffanensis</name>
    <dbReference type="NCBI Taxonomy" id="2316731"/>
    <lineage>
        <taxon>Bacteria</taxon>
        <taxon>Pseudomonadati</taxon>
        <taxon>Myxococcota</taxon>
        <taxon>Myxococcia</taxon>
        <taxon>Myxococcales</taxon>
        <taxon>Cystobacterineae</taxon>
        <taxon>Myxococcaceae</taxon>
        <taxon>Corallococcus</taxon>
    </lineage>
</organism>
<evidence type="ECO:0000256" key="5">
    <source>
        <dbReference type="ARBA" id="ARBA00012866"/>
    </source>
</evidence>
<reference evidence="14" key="1">
    <citation type="submission" date="2018-09" db="EMBL/GenBank/DDBJ databases">
        <authorList>
            <person name="Livingstone P.G."/>
            <person name="Whitworth D.E."/>
        </authorList>
    </citation>
    <scope>NUCLEOTIDE SEQUENCE [LARGE SCALE GENOMIC DNA]</scope>
    <source>
        <strain evidence="14">CA051B</strain>
    </source>
</reference>
<keyword evidence="14" id="KW-1185">Reference proteome</keyword>
<evidence type="ECO:0000256" key="7">
    <source>
        <dbReference type="ARBA" id="ARBA00022679"/>
    </source>
</evidence>
<dbReference type="Proteomes" id="UP000272888">
    <property type="component" value="Unassembled WGS sequence"/>
</dbReference>
<evidence type="ECO:0000256" key="2">
    <source>
        <dbReference type="ARBA" id="ARBA00000625"/>
    </source>
</evidence>
<dbReference type="RefSeq" id="WP_120643778.1">
    <property type="nucleotide sequence ID" value="NZ_RAWB01000115.1"/>
</dbReference>
<name>A0A3A8Q2X2_9BACT</name>
<sequence>MQQMSPRSVIVRVMRTEVFPMSVEPVASPREASPQRWRRPLGLAECLFWQLDRALCGNFIAYVELTGLVVEEDLARGLAALIEAHPILRARIVEDAVVGRPCFEEVDAASPTLTRVAAEPEVLLHHWLREADLSIDESRAPLFRAHWASDGERTWVGLTFHHAIGDGESAARLLSEWIRFLDEGVGPRPTLPPPPQESFYRPEAFGAPDKAAHLATVVADVRARLQGLAPGNVVPGLCERMTLTRELGHREFGLLPEQTEALAQACRRHGVTVHGALGAAYLGALHAEFLAPGQSVVLSLASPVNLRNARRGRVEADDVAVRVSGVVSRIRVSDPDELWQLADTVTRDIRQQAEVGNAHLLHELVYAQTPPSLARESGLALLEGMRRFPWNSVLTNTGRMRILEHGRKLTVRRLGFLGAPTPSQALVMSISTCGGLQTHTVYDRQNLPPDRANSLLRRFEERLLGAIDSRDVRAT</sequence>
<comment type="similarity">
    <text evidence="4">Belongs to the acyltransferase PapA5 family.</text>
</comment>
<comment type="catalytic activity">
    <reaction evidence="2">
        <text>2 a mycocerosyl-[mycocerosic acid synthase] + a phenolphthiocerol = a dimycocerosyl phenolphthiocerol + 2 holo-[mycocerosic acid synthase].</text>
        <dbReference type="EC" id="2.3.1.282"/>
    </reaction>
</comment>
<evidence type="ECO:0000256" key="8">
    <source>
        <dbReference type="ARBA" id="ARBA00023315"/>
    </source>
</evidence>
<evidence type="ECO:0000256" key="1">
    <source>
        <dbReference type="ARBA" id="ARBA00000026"/>
    </source>
</evidence>
<dbReference type="InterPro" id="IPR052058">
    <property type="entry name" value="Alcohol_O-acetyltransferase"/>
</dbReference>
<comment type="catalytic activity">
    <reaction evidence="3">
        <text>2 a mycocerosyl-[mycocerosic acid synthase] + a phthiodiolone = a dimycocerosyl phthiodiolone + 2 holo-[mycocerosic acid synthase].</text>
        <dbReference type="EC" id="2.3.1.282"/>
    </reaction>
</comment>
<dbReference type="InterPro" id="IPR031641">
    <property type="entry name" value="PapA_C"/>
</dbReference>
<evidence type="ECO:0000256" key="11">
    <source>
        <dbReference type="ARBA" id="ARBA00033407"/>
    </source>
</evidence>
<feature type="domain" description="Phthiocerol/phthiodiolone dimycocerosyl transferase C-terminal" evidence="12">
    <location>
        <begin position="254"/>
        <end position="411"/>
    </location>
</feature>
<evidence type="ECO:0000256" key="3">
    <source>
        <dbReference type="ARBA" id="ARBA00001907"/>
    </source>
</evidence>
<dbReference type="GO" id="GO:0016746">
    <property type="term" value="F:acyltransferase activity"/>
    <property type="evidence" value="ECO:0007669"/>
    <property type="project" value="UniProtKB-KW"/>
</dbReference>
<keyword evidence="7" id="KW-0808">Transferase</keyword>
<accession>A0A3A8Q2X2</accession>
<dbReference type="InterPro" id="IPR023213">
    <property type="entry name" value="CAT-like_dom_sf"/>
</dbReference>
<evidence type="ECO:0000259" key="12">
    <source>
        <dbReference type="Pfam" id="PF16911"/>
    </source>
</evidence>
<evidence type="ECO:0000256" key="6">
    <source>
        <dbReference type="ARBA" id="ARBA00013449"/>
    </source>
</evidence>
<dbReference type="Pfam" id="PF16911">
    <property type="entry name" value="PapA_C"/>
    <property type="match status" value="1"/>
</dbReference>
<dbReference type="Gene3D" id="3.30.559.30">
    <property type="entry name" value="Nonribosomal peptide synthetase, condensation domain"/>
    <property type="match status" value="1"/>
</dbReference>
<evidence type="ECO:0000256" key="9">
    <source>
        <dbReference type="ARBA" id="ARBA00030465"/>
    </source>
</evidence>
<evidence type="ECO:0000256" key="4">
    <source>
        <dbReference type="ARBA" id="ARBA00006558"/>
    </source>
</evidence>
<evidence type="ECO:0000313" key="13">
    <source>
        <dbReference type="EMBL" id="RKH60405.1"/>
    </source>
</evidence>
<dbReference type="AlphaFoldDB" id="A0A3A8Q2X2"/>